<protein>
    <submittedName>
        <fullName evidence="2">Uncharacterized protein</fullName>
    </submittedName>
</protein>
<feature type="compositionally biased region" description="Basic and acidic residues" evidence="1">
    <location>
        <begin position="459"/>
        <end position="472"/>
    </location>
</feature>
<accession>A0ABQ9HUV7</accession>
<dbReference type="Proteomes" id="UP001159363">
    <property type="component" value="Chromosome 3"/>
</dbReference>
<evidence type="ECO:0000313" key="3">
    <source>
        <dbReference type="Proteomes" id="UP001159363"/>
    </source>
</evidence>
<evidence type="ECO:0000256" key="1">
    <source>
        <dbReference type="SAM" id="MobiDB-lite"/>
    </source>
</evidence>
<reference evidence="2 3" key="1">
    <citation type="submission" date="2023-02" db="EMBL/GenBank/DDBJ databases">
        <title>LHISI_Scaffold_Assembly.</title>
        <authorList>
            <person name="Stuart O.P."/>
            <person name="Cleave R."/>
            <person name="Magrath M.J.L."/>
            <person name="Mikheyev A.S."/>
        </authorList>
    </citation>
    <scope>NUCLEOTIDE SEQUENCE [LARGE SCALE GENOMIC DNA]</scope>
    <source>
        <strain evidence="2">Daus_M_001</strain>
        <tissue evidence="2">Leg muscle</tissue>
    </source>
</reference>
<feature type="region of interest" description="Disordered" evidence="1">
    <location>
        <begin position="424"/>
        <end position="503"/>
    </location>
</feature>
<gene>
    <name evidence="2" type="ORF">PR048_007664</name>
</gene>
<proteinExistence type="predicted"/>
<feature type="region of interest" description="Disordered" evidence="1">
    <location>
        <begin position="168"/>
        <end position="187"/>
    </location>
</feature>
<dbReference type="EMBL" id="JARBHB010000003">
    <property type="protein sequence ID" value="KAJ8888177.1"/>
    <property type="molecule type" value="Genomic_DNA"/>
</dbReference>
<comment type="caution">
    <text evidence="2">The sequence shown here is derived from an EMBL/GenBank/DDBJ whole genome shotgun (WGS) entry which is preliminary data.</text>
</comment>
<keyword evidence="3" id="KW-1185">Reference proteome</keyword>
<evidence type="ECO:0000313" key="2">
    <source>
        <dbReference type="EMBL" id="KAJ8888177.1"/>
    </source>
</evidence>
<feature type="region of interest" description="Disordered" evidence="1">
    <location>
        <begin position="383"/>
        <end position="410"/>
    </location>
</feature>
<name>A0ABQ9HUV7_9NEOP</name>
<sequence length="676" mass="75533">MRSGFNPVRRVFSGISRFPRPFIPALLHIHHIGSIDVKSRPNLSTPLYQILNQAVKEPFLHELRTRRFANQCPITQGLPFVAQQIVERSKMPAIPRSDIGRCTRRNREDASRRRNRTLKRRDIVRRDQLVIEVGFTGVVNAEGTLSLLAGTLTFVSFDGVVVVVAADGPSTPPSSPPRANKTPLRRHSSGSWEFDWARVTSVQDKSFVCDKLAPCSCGRRAKPMRFIFLTDERALFTLPTRLWSSQWATYCVLADVRIKYSEKKDAENSEKQIPRKENAQNLAHSFLVHSADHLSFTSSMFSIVTTGTGRATWLDYSPPTNANRVRFSVEAAPGFSHVGIVPDDAAGRWVFSGISRFPRLCIPALLPHSPRFTLIGSQDLDVKSRPNLSTPLRGDPGEQNPPASGYRPARIPIYVKPGATRDGDRNRFFLVGGEQSNRPRDRCRDLDDDDSPAGVSFLRRHEIPRHLQEARPSRPGRPLRGPATSPSRVRQKHTHTHTHTRVLTQAVPEHRNCAECVCPQLTGLLSALHVVAQQCCSGRRAHAATLCPLSAGLILRRCPIGHEQELINTQLSNVRWPFIGPASSPRQRRGRPLITSNRRALHPLLAPRKQPISENALVAGIPVFARLPLSSLLRCRFTIFSWNHMLTVVADFTGRLAFSAPRRGTLDIQCAQARDA</sequence>
<feature type="compositionally biased region" description="Basic residues" evidence="1">
    <location>
        <begin position="489"/>
        <end position="500"/>
    </location>
</feature>
<organism evidence="2 3">
    <name type="scientific">Dryococelus australis</name>
    <dbReference type="NCBI Taxonomy" id="614101"/>
    <lineage>
        <taxon>Eukaryota</taxon>
        <taxon>Metazoa</taxon>
        <taxon>Ecdysozoa</taxon>
        <taxon>Arthropoda</taxon>
        <taxon>Hexapoda</taxon>
        <taxon>Insecta</taxon>
        <taxon>Pterygota</taxon>
        <taxon>Neoptera</taxon>
        <taxon>Polyneoptera</taxon>
        <taxon>Phasmatodea</taxon>
        <taxon>Verophasmatodea</taxon>
        <taxon>Anareolatae</taxon>
        <taxon>Phasmatidae</taxon>
        <taxon>Eurycanthinae</taxon>
        <taxon>Dryococelus</taxon>
    </lineage>
</organism>